<reference evidence="1 2" key="1">
    <citation type="journal article" date="2021" name="Commun. Biol.">
        <title>The genome of Shorea leprosula (Dipterocarpaceae) highlights the ecological relevance of drought in aseasonal tropical rainforests.</title>
        <authorList>
            <person name="Ng K.K.S."/>
            <person name="Kobayashi M.J."/>
            <person name="Fawcett J.A."/>
            <person name="Hatakeyama M."/>
            <person name="Paape T."/>
            <person name="Ng C.H."/>
            <person name="Ang C.C."/>
            <person name="Tnah L.H."/>
            <person name="Lee C.T."/>
            <person name="Nishiyama T."/>
            <person name="Sese J."/>
            <person name="O'Brien M.J."/>
            <person name="Copetti D."/>
            <person name="Mohd Noor M.I."/>
            <person name="Ong R.C."/>
            <person name="Putra M."/>
            <person name="Sireger I.Z."/>
            <person name="Indrioko S."/>
            <person name="Kosugi Y."/>
            <person name="Izuno A."/>
            <person name="Isagi Y."/>
            <person name="Lee S.L."/>
            <person name="Shimizu K.K."/>
        </authorList>
    </citation>
    <scope>NUCLEOTIDE SEQUENCE [LARGE SCALE GENOMIC DNA]</scope>
    <source>
        <strain evidence="1">214</strain>
    </source>
</reference>
<accession>A0AAV5IBN4</accession>
<organism evidence="1 2">
    <name type="scientific">Rubroshorea leprosula</name>
    <dbReference type="NCBI Taxonomy" id="152421"/>
    <lineage>
        <taxon>Eukaryota</taxon>
        <taxon>Viridiplantae</taxon>
        <taxon>Streptophyta</taxon>
        <taxon>Embryophyta</taxon>
        <taxon>Tracheophyta</taxon>
        <taxon>Spermatophyta</taxon>
        <taxon>Magnoliopsida</taxon>
        <taxon>eudicotyledons</taxon>
        <taxon>Gunneridae</taxon>
        <taxon>Pentapetalae</taxon>
        <taxon>rosids</taxon>
        <taxon>malvids</taxon>
        <taxon>Malvales</taxon>
        <taxon>Dipterocarpaceae</taxon>
        <taxon>Rubroshorea</taxon>
    </lineage>
</organism>
<sequence>MFSFFITNDERHTPHAANVFLNLSSVGWRFNECFASVITG</sequence>
<evidence type="ECO:0000313" key="2">
    <source>
        <dbReference type="Proteomes" id="UP001054252"/>
    </source>
</evidence>
<comment type="caution">
    <text evidence="1">The sequence shown here is derived from an EMBL/GenBank/DDBJ whole genome shotgun (WGS) entry which is preliminary data.</text>
</comment>
<keyword evidence="2" id="KW-1185">Reference proteome</keyword>
<name>A0AAV5IBN4_9ROSI</name>
<dbReference type="Proteomes" id="UP001054252">
    <property type="component" value="Unassembled WGS sequence"/>
</dbReference>
<dbReference type="AlphaFoldDB" id="A0AAV5IBN4"/>
<proteinExistence type="predicted"/>
<protein>
    <submittedName>
        <fullName evidence="1">Uncharacterized protein</fullName>
    </submittedName>
</protein>
<evidence type="ECO:0000313" key="1">
    <source>
        <dbReference type="EMBL" id="GKU96447.1"/>
    </source>
</evidence>
<dbReference type="EMBL" id="BPVZ01000010">
    <property type="protein sequence ID" value="GKU96447.1"/>
    <property type="molecule type" value="Genomic_DNA"/>
</dbReference>
<gene>
    <name evidence="1" type="ORF">SLEP1_g9680</name>
</gene>